<evidence type="ECO:0000313" key="3">
    <source>
        <dbReference type="Proteomes" id="UP000242498"/>
    </source>
</evidence>
<dbReference type="InterPro" id="IPR001206">
    <property type="entry name" value="Diacylglycerol_kinase_cat_dom"/>
</dbReference>
<dbReference type="PANTHER" id="PTHR12358:SF54">
    <property type="entry name" value="SPHINGOSINE KINASE RELATED PROTEIN"/>
    <property type="match status" value="1"/>
</dbReference>
<dbReference type="PANTHER" id="PTHR12358">
    <property type="entry name" value="SPHINGOSINE KINASE"/>
    <property type="match status" value="1"/>
</dbReference>
<dbReference type="AlphaFoldDB" id="A0A285C1G6"/>
<keyword evidence="2" id="KW-0808">Transferase</keyword>
<gene>
    <name evidence="2" type="ORF">SAMN06296273_2370</name>
</gene>
<dbReference type="Gene3D" id="3.40.50.10330">
    <property type="entry name" value="Probable inorganic polyphosphate/atp-NAD kinase, domain 1"/>
    <property type="match status" value="1"/>
</dbReference>
<dbReference type="InterPro" id="IPR016064">
    <property type="entry name" value="NAD/diacylglycerol_kinase_sf"/>
</dbReference>
<organism evidence="2 3">
    <name type="scientific">Nitrosomonas ureae</name>
    <dbReference type="NCBI Taxonomy" id="44577"/>
    <lineage>
        <taxon>Bacteria</taxon>
        <taxon>Pseudomonadati</taxon>
        <taxon>Pseudomonadota</taxon>
        <taxon>Betaproteobacteria</taxon>
        <taxon>Nitrosomonadales</taxon>
        <taxon>Nitrosomonadaceae</taxon>
        <taxon>Nitrosomonas</taxon>
    </lineage>
</organism>
<evidence type="ECO:0000313" key="2">
    <source>
        <dbReference type="EMBL" id="SNX60908.1"/>
    </source>
</evidence>
<dbReference type="InterPro" id="IPR050187">
    <property type="entry name" value="Lipid_Phosphate_FormReg"/>
</dbReference>
<sequence>MLTTLTTIAIYKNRTKGNDDMTITSPLVPMHQPEQHHNGVINPMNIDPAAPLFIVLNAASGSDEAVAVREIIETELRQAGRKFELSLVTRAETITDVAHATVRRAREHSGVVVAAGGDGTINAMAQATLGSGCPFGIIPQGTFNYFGRTHNLPEDTIEATRVLLSPLAYPIQVGLVNDRVFLVNASLGLYPQVLEDRETYKRKLGRNRWVAWLSGLYTVLHYHRQLNLTIEHKGKISTLVTPTLFVGNNRLQLEQIGIEEASVADKGELTAIAIRPVNTLTMIGLGFRGALGQLGEADHVLSFSFQNIVVKPALLFGRKFIKVATDGEITRLRTPIKFHVADQPLFLLKPAPVEES</sequence>
<dbReference type="GO" id="GO:0016301">
    <property type="term" value="F:kinase activity"/>
    <property type="evidence" value="ECO:0007669"/>
    <property type="project" value="UniProtKB-KW"/>
</dbReference>
<evidence type="ECO:0000259" key="1">
    <source>
        <dbReference type="PROSITE" id="PS50146"/>
    </source>
</evidence>
<dbReference type="InterPro" id="IPR017438">
    <property type="entry name" value="ATP-NAD_kinase_N"/>
</dbReference>
<feature type="domain" description="DAGKc" evidence="1">
    <location>
        <begin position="47"/>
        <end position="180"/>
    </location>
</feature>
<reference evidence="2 3" key="1">
    <citation type="submission" date="2017-08" db="EMBL/GenBank/DDBJ databases">
        <authorList>
            <person name="de Groot N.N."/>
        </authorList>
    </citation>
    <scope>NUCLEOTIDE SEQUENCE [LARGE SCALE GENOMIC DNA]</scope>
    <source>
        <strain evidence="2 3">Nm15</strain>
    </source>
</reference>
<name>A0A285C1G6_9PROT</name>
<proteinExistence type="predicted"/>
<dbReference type="Pfam" id="PF00781">
    <property type="entry name" value="DAGK_cat"/>
    <property type="match status" value="1"/>
</dbReference>
<dbReference type="Proteomes" id="UP000242498">
    <property type="component" value="Chromosome I"/>
</dbReference>
<protein>
    <submittedName>
        <fullName evidence="2">Diacylglycerol kinase family enzyme</fullName>
    </submittedName>
</protein>
<keyword evidence="2" id="KW-0418">Kinase</keyword>
<accession>A0A285C1G6</accession>
<dbReference type="SUPFAM" id="SSF111331">
    <property type="entry name" value="NAD kinase/diacylglycerol kinase-like"/>
    <property type="match status" value="1"/>
</dbReference>
<dbReference type="Gene3D" id="2.60.200.40">
    <property type="match status" value="1"/>
</dbReference>
<dbReference type="PROSITE" id="PS50146">
    <property type="entry name" value="DAGK"/>
    <property type="match status" value="1"/>
</dbReference>
<dbReference type="EMBL" id="LT907782">
    <property type="protein sequence ID" value="SNX60908.1"/>
    <property type="molecule type" value="Genomic_DNA"/>
</dbReference>